<dbReference type="GO" id="GO:0006355">
    <property type="term" value="P:regulation of DNA-templated transcription"/>
    <property type="evidence" value="ECO:0007669"/>
    <property type="project" value="InterPro"/>
</dbReference>
<sequence>MIRVAVVDDQHLIREGLRALLARTADIEVAGLAGTGAEGVALVTRTRPEVVLMDIRMPGGDGLDATRRIVADPALRHVQVIVLTTFDTDDNILEAMRAGAAGFLLKDIDPDELRAAVRTVATGEALLSPAVTRRVMRAAAQAAGPSLRAVALLERLTPREREVLLAVGTGRSNTEIGAVLHMSPATARTHIGRLLDKLEARGRAELVAIAYETGLIVPGGRSISGG</sequence>
<dbReference type="PANTHER" id="PTHR43214">
    <property type="entry name" value="TWO-COMPONENT RESPONSE REGULATOR"/>
    <property type="match status" value="1"/>
</dbReference>
<dbReference type="Gene3D" id="3.40.50.2300">
    <property type="match status" value="1"/>
</dbReference>
<dbReference type="PROSITE" id="PS50110">
    <property type="entry name" value="RESPONSE_REGULATORY"/>
    <property type="match status" value="1"/>
</dbReference>
<keyword evidence="2" id="KW-0805">Transcription regulation</keyword>
<dbReference type="PRINTS" id="PR00038">
    <property type="entry name" value="HTHLUXR"/>
</dbReference>
<evidence type="ECO:0000313" key="8">
    <source>
        <dbReference type="EMBL" id="NKY32706.1"/>
    </source>
</evidence>
<dbReference type="SUPFAM" id="SSF52172">
    <property type="entry name" value="CheY-like"/>
    <property type="match status" value="1"/>
</dbReference>
<evidence type="ECO:0000256" key="2">
    <source>
        <dbReference type="ARBA" id="ARBA00023015"/>
    </source>
</evidence>
<dbReference type="InterPro" id="IPR000792">
    <property type="entry name" value="Tscrpt_reg_LuxR_C"/>
</dbReference>
<dbReference type="Proteomes" id="UP000565715">
    <property type="component" value="Unassembled WGS sequence"/>
</dbReference>
<dbReference type="PROSITE" id="PS50043">
    <property type="entry name" value="HTH_LUXR_2"/>
    <property type="match status" value="1"/>
</dbReference>
<name>A0A846XDF1_9NOCA</name>
<keyword evidence="4" id="KW-0804">Transcription</keyword>
<dbReference type="CDD" id="cd17535">
    <property type="entry name" value="REC_NarL-like"/>
    <property type="match status" value="1"/>
</dbReference>
<dbReference type="SUPFAM" id="SSF46894">
    <property type="entry name" value="C-terminal effector domain of the bipartite response regulators"/>
    <property type="match status" value="1"/>
</dbReference>
<dbReference type="GO" id="GO:0003677">
    <property type="term" value="F:DNA binding"/>
    <property type="evidence" value="ECO:0007669"/>
    <property type="project" value="UniProtKB-KW"/>
</dbReference>
<dbReference type="InterPro" id="IPR016032">
    <property type="entry name" value="Sig_transdc_resp-reg_C-effctor"/>
</dbReference>
<dbReference type="Pfam" id="PF00072">
    <property type="entry name" value="Response_reg"/>
    <property type="match status" value="1"/>
</dbReference>
<dbReference type="SMART" id="SM00421">
    <property type="entry name" value="HTH_LUXR"/>
    <property type="match status" value="1"/>
</dbReference>
<evidence type="ECO:0000256" key="5">
    <source>
        <dbReference type="PROSITE-ProRule" id="PRU00169"/>
    </source>
</evidence>
<gene>
    <name evidence="8" type="ORF">HGA13_06385</name>
</gene>
<evidence type="ECO:0000256" key="4">
    <source>
        <dbReference type="ARBA" id="ARBA00023163"/>
    </source>
</evidence>
<dbReference type="PANTHER" id="PTHR43214:SF24">
    <property type="entry name" value="TRANSCRIPTIONAL REGULATORY PROTEIN NARL-RELATED"/>
    <property type="match status" value="1"/>
</dbReference>
<keyword evidence="1 5" id="KW-0597">Phosphoprotein</keyword>
<dbReference type="SMART" id="SM00448">
    <property type="entry name" value="REC"/>
    <property type="match status" value="1"/>
</dbReference>
<dbReference type="CDD" id="cd06170">
    <property type="entry name" value="LuxR_C_like"/>
    <property type="match status" value="1"/>
</dbReference>
<evidence type="ECO:0000259" key="7">
    <source>
        <dbReference type="PROSITE" id="PS50110"/>
    </source>
</evidence>
<evidence type="ECO:0000256" key="3">
    <source>
        <dbReference type="ARBA" id="ARBA00023125"/>
    </source>
</evidence>
<keyword evidence="9" id="KW-1185">Reference proteome</keyword>
<feature type="modified residue" description="4-aspartylphosphate" evidence="5">
    <location>
        <position position="54"/>
    </location>
</feature>
<dbReference type="AlphaFoldDB" id="A0A846XDF1"/>
<comment type="caution">
    <text evidence="8">The sequence shown here is derived from an EMBL/GenBank/DDBJ whole genome shotgun (WGS) entry which is preliminary data.</text>
</comment>
<organism evidence="8 9">
    <name type="scientific">Nocardia speluncae</name>
    <dbReference type="NCBI Taxonomy" id="419477"/>
    <lineage>
        <taxon>Bacteria</taxon>
        <taxon>Bacillati</taxon>
        <taxon>Actinomycetota</taxon>
        <taxon>Actinomycetes</taxon>
        <taxon>Mycobacteriales</taxon>
        <taxon>Nocardiaceae</taxon>
        <taxon>Nocardia</taxon>
    </lineage>
</organism>
<dbReference type="InterPro" id="IPR058245">
    <property type="entry name" value="NreC/VraR/RcsB-like_REC"/>
</dbReference>
<protein>
    <submittedName>
        <fullName evidence="8">Response regulator transcription factor</fullName>
    </submittedName>
</protein>
<evidence type="ECO:0000259" key="6">
    <source>
        <dbReference type="PROSITE" id="PS50043"/>
    </source>
</evidence>
<reference evidence="8 9" key="1">
    <citation type="submission" date="2020-04" db="EMBL/GenBank/DDBJ databases">
        <title>MicrobeNet Type strains.</title>
        <authorList>
            <person name="Nicholson A.C."/>
        </authorList>
    </citation>
    <scope>NUCLEOTIDE SEQUENCE [LARGE SCALE GENOMIC DNA]</scope>
    <source>
        <strain evidence="8 9">DSM 45078</strain>
    </source>
</reference>
<dbReference type="Pfam" id="PF00196">
    <property type="entry name" value="GerE"/>
    <property type="match status" value="1"/>
</dbReference>
<dbReference type="InterPro" id="IPR001789">
    <property type="entry name" value="Sig_transdc_resp-reg_receiver"/>
</dbReference>
<dbReference type="EMBL" id="JAAXOO010000001">
    <property type="protein sequence ID" value="NKY32706.1"/>
    <property type="molecule type" value="Genomic_DNA"/>
</dbReference>
<proteinExistence type="predicted"/>
<evidence type="ECO:0000313" key="9">
    <source>
        <dbReference type="Proteomes" id="UP000565715"/>
    </source>
</evidence>
<evidence type="ECO:0000256" key="1">
    <source>
        <dbReference type="ARBA" id="ARBA00022553"/>
    </source>
</evidence>
<dbReference type="InterPro" id="IPR039420">
    <property type="entry name" value="WalR-like"/>
</dbReference>
<accession>A0A846XDF1</accession>
<feature type="domain" description="HTH luxR-type" evidence="6">
    <location>
        <begin position="149"/>
        <end position="214"/>
    </location>
</feature>
<dbReference type="GO" id="GO:0000160">
    <property type="term" value="P:phosphorelay signal transduction system"/>
    <property type="evidence" value="ECO:0007669"/>
    <property type="project" value="InterPro"/>
</dbReference>
<keyword evidence="3" id="KW-0238">DNA-binding</keyword>
<dbReference type="InterPro" id="IPR011006">
    <property type="entry name" value="CheY-like_superfamily"/>
</dbReference>
<feature type="domain" description="Response regulatory" evidence="7">
    <location>
        <begin position="3"/>
        <end position="121"/>
    </location>
</feature>
<dbReference type="RefSeq" id="WP_068037293.1">
    <property type="nucleotide sequence ID" value="NZ_JAAXOO010000001.1"/>
</dbReference>